<dbReference type="Proteomes" id="UP000318538">
    <property type="component" value="Chromosome"/>
</dbReference>
<dbReference type="RefSeq" id="WP_145169453.1">
    <property type="nucleotide sequence ID" value="NZ_CP036525.1"/>
</dbReference>
<reference evidence="1 2" key="1">
    <citation type="submission" date="2019-02" db="EMBL/GenBank/DDBJ databases">
        <title>Deep-cultivation of Planctomycetes and their phenomic and genomic characterization uncovers novel biology.</title>
        <authorList>
            <person name="Wiegand S."/>
            <person name="Jogler M."/>
            <person name="Boedeker C."/>
            <person name="Pinto D."/>
            <person name="Vollmers J."/>
            <person name="Rivas-Marin E."/>
            <person name="Kohn T."/>
            <person name="Peeters S.H."/>
            <person name="Heuer A."/>
            <person name="Rast P."/>
            <person name="Oberbeckmann S."/>
            <person name="Bunk B."/>
            <person name="Jeske O."/>
            <person name="Meyerdierks A."/>
            <person name="Storesund J.E."/>
            <person name="Kallscheuer N."/>
            <person name="Luecker S."/>
            <person name="Lage O.M."/>
            <person name="Pohl T."/>
            <person name="Merkel B.J."/>
            <person name="Hornburger P."/>
            <person name="Mueller R.-W."/>
            <person name="Bruemmer F."/>
            <person name="Labrenz M."/>
            <person name="Spormann A.M."/>
            <person name="Op den Camp H."/>
            <person name="Overmann J."/>
            <person name="Amann R."/>
            <person name="Jetten M.S.M."/>
            <person name="Mascher T."/>
            <person name="Medema M.H."/>
            <person name="Devos D.P."/>
            <person name="Kaster A.-K."/>
            <person name="Ovreas L."/>
            <person name="Rohde M."/>
            <person name="Galperin M.Y."/>
            <person name="Jogler C."/>
        </authorList>
    </citation>
    <scope>NUCLEOTIDE SEQUENCE [LARGE SCALE GENOMIC DNA]</scope>
    <source>
        <strain evidence="1 2">K22_7</strain>
    </source>
</reference>
<dbReference type="OrthoDB" id="87391at203682"/>
<accession>A0A517N9Q1</accession>
<dbReference type="AlphaFoldDB" id="A0A517N9Q1"/>
<protein>
    <submittedName>
        <fullName evidence="1">Uncharacterized protein</fullName>
    </submittedName>
</protein>
<gene>
    <name evidence="1" type="ORF">K227x_22450</name>
</gene>
<dbReference type="KEGG" id="rlc:K227x_22450"/>
<evidence type="ECO:0000313" key="1">
    <source>
        <dbReference type="EMBL" id="QDT03860.1"/>
    </source>
</evidence>
<keyword evidence="2" id="KW-1185">Reference proteome</keyword>
<proteinExistence type="predicted"/>
<name>A0A517N9Q1_9BACT</name>
<evidence type="ECO:0000313" key="2">
    <source>
        <dbReference type="Proteomes" id="UP000318538"/>
    </source>
</evidence>
<sequence>MNTDDIVKLFRNLKAPYPRSASGLIDDLCHELGRVLQESPQDQPSIDRLTDLIGQCFRPMDASWPPESCPWDTAYFAFGRWLRRELPHFTNAVVAITGWDEAQISKCRSEYVRLVRYTRDDWARLAEALDTQNIGEPDDARESPS</sequence>
<organism evidence="1 2">
    <name type="scientific">Rubripirellula lacrimiformis</name>
    <dbReference type="NCBI Taxonomy" id="1930273"/>
    <lineage>
        <taxon>Bacteria</taxon>
        <taxon>Pseudomonadati</taxon>
        <taxon>Planctomycetota</taxon>
        <taxon>Planctomycetia</taxon>
        <taxon>Pirellulales</taxon>
        <taxon>Pirellulaceae</taxon>
        <taxon>Rubripirellula</taxon>
    </lineage>
</organism>
<dbReference type="EMBL" id="CP036525">
    <property type="protein sequence ID" value="QDT03860.1"/>
    <property type="molecule type" value="Genomic_DNA"/>
</dbReference>